<keyword evidence="3" id="KW-1185">Reference proteome</keyword>
<comment type="caution">
    <text evidence="2">The sequence shown here is derived from an EMBL/GenBank/DDBJ whole genome shotgun (WGS) entry which is preliminary data.</text>
</comment>
<evidence type="ECO:0000256" key="1">
    <source>
        <dbReference type="SAM" id="MobiDB-lite"/>
    </source>
</evidence>
<sequence>MTLSIDSETFDDYYLLDPNAPGTKVVVGTLPFAYRTKYFSNSMKQKMGLENGESLSTCGTLVPISSQIDRYIHNENLKSGDEKKPCRNKGDRILLALIFRKNKISSLMPSRFPYSWEQRTEKDQSTPVRNQEFAASLALSSTEALATSDPRKVTESLSRQQNLIPKD</sequence>
<name>A0A835HN99_9MAGN</name>
<dbReference type="EMBL" id="JADFTS010000006">
    <property type="protein sequence ID" value="KAF9601971.1"/>
    <property type="molecule type" value="Genomic_DNA"/>
</dbReference>
<dbReference type="AlphaFoldDB" id="A0A835HN99"/>
<protein>
    <submittedName>
        <fullName evidence="2">Uncharacterized protein</fullName>
    </submittedName>
</protein>
<proteinExistence type="predicted"/>
<evidence type="ECO:0000313" key="3">
    <source>
        <dbReference type="Proteomes" id="UP000631114"/>
    </source>
</evidence>
<dbReference type="Proteomes" id="UP000631114">
    <property type="component" value="Unassembled WGS sequence"/>
</dbReference>
<evidence type="ECO:0000313" key="2">
    <source>
        <dbReference type="EMBL" id="KAF9601971.1"/>
    </source>
</evidence>
<gene>
    <name evidence="2" type="ORF">IFM89_024517</name>
</gene>
<feature type="region of interest" description="Disordered" evidence="1">
    <location>
        <begin position="144"/>
        <end position="167"/>
    </location>
</feature>
<feature type="compositionally biased region" description="Polar residues" evidence="1">
    <location>
        <begin position="155"/>
        <end position="167"/>
    </location>
</feature>
<organism evidence="2 3">
    <name type="scientific">Coptis chinensis</name>
    <dbReference type="NCBI Taxonomy" id="261450"/>
    <lineage>
        <taxon>Eukaryota</taxon>
        <taxon>Viridiplantae</taxon>
        <taxon>Streptophyta</taxon>
        <taxon>Embryophyta</taxon>
        <taxon>Tracheophyta</taxon>
        <taxon>Spermatophyta</taxon>
        <taxon>Magnoliopsida</taxon>
        <taxon>Ranunculales</taxon>
        <taxon>Ranunculaceae</taxon>
        <taxon>Coptidoideae</taxon>
        <taxon>Coptis</taxon>
    </lineage>
</organism>
<accession>A0A835HN99</accession>
<reference evidence="2 3" key="1">
    <citation type="submission" date="2020-10" db="EMBL/GenBank/DDBJ databases">
        <title>The Coptis chinensis genome and diversification of protoberbering-type alkaloids.</title>
        <authorList>
            <person name="Wang B."/>
            <person name="Shu S."/>
            <person name="Song C."/>
            <person name="Liu Y."/>
        </authorList>
    </citation>
    <scope>NUCLEOTIDE SEQUENCE [LARGE SCALE GENOMIC DNA]</scope>
    <source>
        <strain evidence="2">HL-2020</strain>
        <tissue evidence="2">Leaf</tissue>
    </source>
</reference>
<dbReference type="OrthoDB" id="784120at2759"/>